<name>A0A1I0Z849_9FLAO</name>
<dbReference type="Gene3D" id="2.30.42.10">
    <property type="match status" value="1"/>
</dbReference>
<dbReference type="SUPFAM" id="SSF50156">
    <property type="entry name" value="PDZ domain-like"/>
    <property type="match status" value="1"/>
</dbReference>
<dbReference type="InterPro" id="IPR011782">
    <property type="entry name" value="Pept_S1C_Do"/>
</dbReference>
<feature type="binding site" evidence="7">
    <location>
        <begin position="219"/>
        <end position="221"/>
    </location>
    <ligand>
        <name>substrate</name>
    </ligand>
</feature>
<dbReference type="PANTHER" id="PTHR43343">
    <property type="entry name" value="PEPTIDASE S12"/>
    <property type="match status" value="1"/>
</dbReference>
<sequence length="462" mass="49706">MKKFASLFFVSLLSGATTLGAYKLFMEEKNSSKLSIASTNYAKNVGFTAENTDFTTAAENTIHTVVHVKNMTVYNVPSDPMLEFFYGSRGGGGQQTQVGTGSGVIISADGYIVTNNHVVKGATELEITLNNNKTYKAKLVGTDSKMDVALLKIDADEKLPYATFGDSDNLKVGEWVLAVGNPYNLTSTVTAGIVSAKARDLSGGGIQSFIQTDAAVNPGNSGGALVNTRGELIGINTMISSQTGSYVGYSFAVPSNLTRKIVEDLMEYGNVQRGILGIEAGELNSATSKELGIKQSTGVLINKVSKNSGAEKAGLKKGDIIQKLDEKSIMSFSDLTSYINTKRPNDEIKVGIVRDEKNITIPVKLTKKELINYDLKGLELADIDNGDMKKFNIKYGVKIENITNDELAGYAEQLKGGVILSIDNVKATDIETVTKVLSKKAESQRSQIELITVNGQILRFLL</sequence>
<dbReference type="EMBL" id="FOJT01000005">
    <property type="protein sequence ID" value="SFB21794.1"/>
    <property type="molecule type" value="Genomic_DNA"/>
</dbReference>
<dbReference type="Gene3D" id="2.40.10.120">
    <property type="match status" value="1"/>
</dbReference>
<dbReference type="NCBIfam" id="TIGR02037">
    <property type="entry name" value="degP_htrA_DO"/>
    <property type="match status" value="1"/>
</dbReference>
<organism evidence="10 11">
    <name type="scientific">Flavobacterium swingsii</name>
    <dbReference type="NCBI Taxonomy" id="498292"/>
    <lineage>
        <taxon>Bacteria</taxon>
        <taxon>Pseudomonadati</taxon>
        <taxon>Bacteroidota</taxon>
        <taxon>Flavobacteriia</taxon>
        <taxon>Flavobacteriales</taxon>
        <taxon>Flavobacteriaceae</taxon>
        <taxon>Flavobacterium</taxon>
    </lineage>
</organism>
<dbReference type="STRING" id="498292.SAMN05660845_2090"/>
<dbReference type="InterPro" id="IPR009003">
    <property type="entry name" value="Peptidase_S1_PA"/>
</dbReference>
<evidence type="ECO:0000256" key="7">
    <source>
        <dbReference type="PIRSR" id="PIRSR611782-2"/>
    </source>
</evidence>
<reference evidence="11" key="1">
    <citation type="submission" date="2016-10" db="EMBL/GenBank/DDBJ databases">
        <authorList>
            <person name="Varghese N."/>
            <person name="Submissions S."/>
        </authorList>
    </citation>
    <scope>NUCLEOTIDE SEQUENCE [LARGE SCALE GENOMIC DNA]</scope>
    <source>
        <strain evidence="11">DSM 21789</strain>
    </source>
</reference>
<feature type="active site" description="Charge relay system" evidence="6">
    <location>
        <position position="221"/>
    </location>
</feature>
<dbReference type="GO" id="GO:0004252">
    <property type="term" value="F:serine-type endopeptidase activity"/>
    <property type="evidence" value="ECO:0007669"/>
    <property type="project" value="InterPro"/>
</dbReference>
<dbReference type="OrthoDB" id="9758917at2"/>
<feature type="active site" description="Charge relay system" evidence="6">
    <location>
        <position position="147"/>
    </location>
</feature>
<feature type="domain" description="PDZ" evidence="9">
    <location>
        <begin position="265"/>
        <end position="356"/>
    </location>
</feature>
<feature type="binding site" evidence="7">
    <location>
        <position position="117"/>
    </location>
    <ligand>
        <name>substrate</name>
    </ligand>
</feature>
<dbReference type="PROSITE" id="PS50106">
    <property type="entry name" value="PDZ"/>
    <property type="match status" value="1"/>
</dbReference>
<feature type="binding site" evidence="7">
    <location>
        <position position="147"/>
    </location>
    <ligand>
        <name>substrate</name>
    </ligand>
</feature>
<feature type="chain" id="PRO_5011571820" evidence="8">
    <location>
        <begin position="22"/>
        <end position="462"/>
    </location>
</feature>
<feature type="active site" description="Charge relay system" evidence="6">
    <location>
        <position position="117"/>
    </location>
</feature>
<keyword evidence="4" id="KW-0378">Hydrolase</keyword>
<dbReference type="SMART" id="SM00228">
    <property type="entry name" value="PDZ"/>
    <property type="match status" value="1"/>
</dbReference>
<gene>
    <name evidence="10" type="ORF">SAMN05660845_2090</name>
</gene>
<dbReference type="Proteomes" id="UP000199604">
    <property type="component" value="Unassembled WGS sequence"/>
</dbReference>
<dbReference type="InterPro" id="IPR001478">
    <property type="entry name" value="PDZ"/>
</dbReference>
<dbReference type="RefSeq" id="WP_091476980.1">
    <property type="nucleotide sequence ID" value="NZ_FOJT01000005.1"/>
</dbReference>
<evidence type="ECO:0000256" key="2">
    <source>
        <dbReference type="ARBA" id="ARBA00022729"/>
    </source>
</evidence>
<keyword evidence="2 8" id="KW-0732">Signal</keyword>
<feature type="signal peptide" evidence="8">
    <location>
        <begin position="1"/>
        <end position="21"/>
    </location>
</feature>
<dbReference type="InterPro" id="IPR051201">
    <property type="entry name" value="Chloro_Bact_Ser_Proteases"/>
</dbReference>
<evidence type="ECO:0000256" key="6">
    <source>
        <dbReference type="PIRSR" id="PIRSR611782-1"/>
    </source>
</evidence>
<evidence type="ECO:0000256" key="1">
    <source>
        <dbReference type="ARBA" id="ARBA00022670"/>
    </source>
</evidence>
<keyword evidence="11" id="KW-1185">Reference proteome</keyword>
<keyword evidence="5" id="KW-0720">Serine protease</keyword>
<evidence type="ECO:0000256" key="4">
    <source>
        <dbReference type="ARBA" id="ARBA00022801"/>
    </source>
</evidence>
<evidence type="ECO:0000256" key="5">
    <source>
        <dbReference type="ARBA" id="ARBA00022825"/>
    </source>
</evidence>
<accession>A0A1I0Z849</accession>
<dbReference type="InterPro" id="IPR036034">
    <property type="entry name" value="PDZ_sf"/>
</dbReference>
<dbReference type="PRINTS" id="PR00834">
    <property type="entry name" value="PROTEASES2C"/>
</dbReference>
<evidence type="ECO:0000256" key="3">
    <source>
        <dbReference type="ARBA" id="ARBA00022737"/>
    </source>
</evidence>
<evidence type="ECO:0000256" key="8">
    <source>
        <dbReference type="SAM" id="SignalP"/>
    </source>
</evidence>
<proteinExistence type="predicted"/>
<dbReference type="InterPro" id="IPR001940">
    <property type="entry name" value="Peptidase_S1C"/>
</dbReference>
<evidence type="ECO:0000313" key="10">
    <source>
        <dbReference type="EMBL" id="SFB21794.1"/>
    </source>
</evidence>
<dbReference type="SUPFAM" id="SSF50494">
    <property type="entry name" value="Trypsin-like serine proteases"/>
    <property type="match status" value="1"/>
</dbReference>
<keyword evidence="1 10" id="KW-0645">Protease</keyword>
<evidence type="ECO:0000259" key="9">
    <source>
        <dbReference type="PROSITE" id="PS50106"/>
    </source>
</evidence>
<dbReference type="GO" id="GO:0006508">
    <property type="term" value="P:proteolysis"/>
    <property type="evidence" value="ECO:0007669"/>
    <property type="project" value="UniProtKB-KW"/>
</dbReference>
<dbReference type="Pfam" id="PF13365">
    <property type="entry name" value="Trypsin_2"/>
    <property type="match status" value="1"/>
</dbReference>
<dbReference type="AlphaFoldDB" id="A0A1I0Z849"/>
<dbReference type="PANTHER" id="PTHR43343:SF3">
    <property type="entry name" value="PROTEASE DO-LIKE 8, CHLOROPLASTIC"/>
    <property type="match status" value="1"/>
</dbReference>
<dbReference type="Pfam" id="PF13180">
    <property type="entry name" value="PDZ_2"/>
    <property type="match status" value="1"/>
</dbReference>
<keyword evidence="3" id="KW-0677">Repeat</keyword>
<protein>
    <submittedName>
        <fullName evidence="10">Do/DeqQ family serine protease</fullName>
    </submittedName>
</protein>
<evidence type="ECO:0000313" key="11">
    <source>
        <dbReference type="Proteomes" id="UP000199604"/>
    </source>
</evidence>